<dbReference type="HAMAP" id="MF_00473">
    <property type="entry name" value="G6P_isomerase"/>
    <property type="match status" value="1"/>
</dbReference>
<proteinExistence type="inferred from homology"/>
<dbReference type="InterPro" id="IPR001672">
    <property type="entry name" value="G6P_Isomerase"/>
</dbReference>
<evidence type="ECO:0000313" key="9">
    <source>
        <dbReference type="EMBL" id="GAA4873890.1"/>
    </source>
</evidence>
<reference evidence="10" key="1">
    <citation type="journal article" date="2019" name="Int. J. Syst. Evol. Microbiol.">
        <title>The Global Catalogue of Microorganisms (GCM) 10K type strain sequencing project: providing services to taxonomists for standard genome sequencing and annotation.</title>
        <authorList>
            <consortium name="The Broad Institute Genomics Platform"/>
            <consortium name="The Broad Institute Genome Sequencing Center for Infectious Disease"/>
            <person name="Wu L."/>
            <person name="Ma J."/>
        </authorList>
    </citation>
    <scope>NUCLEOTIDE SEQUENCE [LARGE SCALE GENOMIC DNA]</scope>
    <source>
        <strain evidence="10">JCM 18401</strain>
    </source>
</reference>
<dbReference type="Gene3D" id="1.10.1390.10">
    <property type="match status" value="1"/>
</dbReference>
<feature type="active site" description="Proton donor" evidence="7">
    <location>
        <position position="357"/>
    </location>
</feature>
<evidence type="ECO:0000256" key="3">
    <source>
        <dbReference type="ARBA" id="ARBA00022432"/>
    </source>
</evidence>
<name>A0ABP9EDV0_9GAMM</name>
<dbReference type="PROSITE" id="PS51463">
    <property type="entry name" value="P_GLUCOSE_ISOMERASE_3"/>
    <property type="match status" value="1"/>
</dbReference>
<comment type="subcellular location">
    <subcellularLocation>
        <location evidence="7">Cytoplasm</location>
    </subcellularLocation>
</comment>
<dbReference type="Gene3D" id="3.40.50.10490">
    <property type="entry name" value="Glucose-6-phosphate isomerase like protein, domain 1"/>
    <property type="match status" value="2"/>
</dbReference>
<accession>A0ABP9EDV0</accession>
<organism evidence="9 10">
    <name type="scientific">Ferrimonas pelagia</name>
    <dbReference type="NCBI Taxonomy" id="1177826"/>
    <lineage>
        <taxon>Bacteria</taxon>
        <taxon>Pseudomonadati</taxon>
        <taxon>Pseudomonadota</taxon>
        <taxon>Gammaproteobacteria</taxon>
        <taxon>Alteromonadales</taxon>
        <taxon>Ferrimonadaceae</taxon>
        <taxon>Ferrimonas</taxon>
    </lineage>
</organism>
<evidence type="ECO:0000256" key="2">
    <source>
        <dbReference type="ARBA" id="ARBA00006604"/>
    </source>
</evidence>
<sequence>MDTTMTTPLTQQPAWQALLQQRQALESQSLRQAFADDPDRAERYQVQAAELLLDYSKNRIDDATLAHLFDLARGAQLEQQRDAMFRGDIINRTEGRAVLHTALRNSRQDTLQAEGANVIPEINQTLAKMKAFVEEVHSGQRTGYTGKAFTDVIAIGIGGSFLGPKVATEALRPYAKSLRLHYVANVDGTSLVEKLKKVDPETTLVLMSSKSFTTQETLANTESARDWFLQSGASQQDVAAHFVAVSSNVPAAVEFGISADNIFPMWDWVGGRYSLWSAIGLPIALAVGFDHFEQLLRGAEAMDSHFLEAPLEQNMPVIMGMLSLWYSNFFDAQSQVILTYDHYLRGLPAYIQQLDMESNGKSVDDAGNPVAHSTGPVIWGGEGTNGQHAYHQLLHQGTAIIPADFILPLSSHNPLGRHHNMLAANCLAQAQALMQGKNLDEAKAELAGKALSEADLDRLARHKVMPGNRPSNTLVMEQLTPATLGALIALYEHRTFVQGALWNINSFDQWGVELGKVLGNAVLAEIEAESASYAQDSSTNGLIKLLRQGSLKA</sequence>
<evidence type="ECO:0000256" key="6">
    <source>
        <dbReference type="ARBA" id="ARBA00029321"/>
    </source>
</evidence>
<keyword evidence="7" id="KW-0963">Cytoplasm</keyword>
<evidence type="ECO:0000256" key="7">
    <source>
        <dbReference type="HAMAP-Rule" id="MF_00473"/>
    </source>
</evidence>
<comment type="similarity">
    <text evidence="2 7 8">Belongs to the GPI family.</text>
</comment>
<dbReference type="EMBL" id="BAABJZ010000006">
    <property type="protein sequence ID" value="GAA4873890.1"/>
    <property type="molecule type" value="Genomic_DNA"/>
</dbReference>
<keyword evidence="4 7" id="KW-0324">Glycolysis</keyword>
<comment type="function">
    <text evidence="7">Catalyzes the reversible isomerization of glucose-6-phosphate to fructose-6-phosphate.</text>
</comment>
<dbReference type="NCBIfam" id="NF001211">
    <property type="entry name" value="PRK00179.1"/>
    <property type="match status" value="1"/>
</dbReference>
<evidence type="ECO:0000256" key="8">
    <source>
        <dbReference type="RuleBase" id="RU000612"/>
    </source>
</evidence>
<dbReference type="InterPro" id="IPR018189">
    <property type="entry name" value="Phosphoglucose_isomerase_CS"/>
</dbReference>
<dbReference type="InterPro" id="IPR035482">
    <property type="entry name" value="SIS_PGI_2"/>
</dbReference>
<dbReference type="GO" id="GO:0016853">
    <property type="term" value="F:isomerase activity"/>
    <property type="evidence" value="ECO:0007669"/>
    <property type="project" value="UniProtKB-KW"/>
</dbReference>
<comment type="catalytic activity">
    <reaction evidence="6 7 8">
        <text>alpha-D-glucose 6-phosphate = beta-D-fructose 6-phosphate</text>
        <dbReference type="Rhea" id="RHEA:11816"/>
        <dbReference type="ChEBI" id="CHEBI:57634"/>
        <dbReference type="ChEBI" id="CHEBI:58225"/>
        <dbReference type="EC" id="5.3.1.9"/>
    </reaction>
</comment>
<keyword evidence="3 7" id="KW-0312">Gluconeogenesis</keyword>
<keyword evidence="10" id="KW-1185">Reference proteome</keyword>
<dbReference type="InterPro" id="IPR023096">
    <property type="entry name" value="G6P_Isomerase_C"/>
</dbReference>
<evidence type="ECO:0000256" key="5">
    <source>
        <dbReference type="ARBA" id="ARBA00023235"/>
    </source>
</evidence>
<dbReference type="EC" id="5.3.1.9" evidence="7"/>
<keyword evidence="5 7" id="KW-0413">Isomerase</keyword>
<dbReference type="CDD" id="cd05016">
    <property type="entry name" value="SIS_PGI_2"/>
    <property type="match status" value="1"/>
</dbReference>
<dbReference type="SUPFAM" id="SSF53697">
    <property type="entry name" value="SIS domain"/>
    <property type="match status" value="1"/>
</dbReference>
<dbReference type="InterPro" id="IPR046348">
    <property type="entry name" value="SIS_dom_sf"/>
</dbReference>
<protein>
    <recommendedName>
        <fullName evidence="7">Glucose-6-phosphate isomerase</fullName>
        <shortName evidence="7">GPI</shortName>
        <ecNumber evidence="7">5.3.1.9</ecNumber>
    </recommendedName>
    <alternativeName>
        <fullName evidence="7">Phosphoglucose isomerase</fullName>
        <shortName evidence="7">PGI</shortName>
    </alternativeName>
    <alternativeName>
        <fullName evidence="7">Phosphohexose isomerase</fullName>
        <shortName evidence="7">PHI</shortName>
    </alternativeName>
</protein>
<evidence type="ECO:0000256" key="1">
    <source>
        <dbReference type="ARBA" id="ARBA00004926"/>
    </source>
</evidence>
<dbReference type="PANTHER" id="PTHR11469:SF1">
    <property type="entry name" value="GLUCOSE-6-PHOSPHATE ISOMERASE"/>
    <property type="match status" value="1"/>
</dbReference>
<evidence type="ECO:0000313" key="10">
    <source>
        <dbReference type="Proteomes" id="UP001499988"/>
    </source>
</evidence>
<comment type="caution">
    <text evidence="9">The sequence shown here is derived from an EMBL/GenBank/DDBJ whole genome shotgun (WGS) entry which is preliminary data.</text>
</comment>
<comment type="pathway">
    <text evidence="1 7 8">Carbohydrate degradation; glycolysis; D-glyceraldehyde 3-phosphate and glycerone phosphate from D-glucose: step 2/4.</text>
</comment>
<dbReference type="PRINTS" id="PR00662">
    <property type="entry name" value="G6PISOMERASE"/>
</dbReference>
<dbReference type="PROSITE" id="PS00174">
    <property type="entry name" value="P_GLUCOSE_ISOMERASE_2"/>
    <property type="match status" value="1"/>
</dbReference>
<feature type="active site" evidence="7">
    <location>
        <position position="388"/>
    </location>
</feature>
<gene>
    <name evidence="7 9" type="primary">pgi</name>
    <name evidence="9" type="ORF">GCM10023333_03400</name>
</gene>
<dbReference type="PROSITE" id="PS00765">
    <property type="entry name" value="P_GLUCOSE_ISOMERASE_1"/>
    <property type="match status" value="1"/>
</dbReference>
<dbReference type="InterPro" id="IPR035476">
    <property type="entry name" value="SIS_PGI_1"/>
</dbReference>
<dbReference type="Proteomes" id="UP001499988">
    <property type="component" value="Unassembled WGS sequence"/>
</dbReference>
<dbReference type="Pfam" id="PF00342">
    <property type="entry name" value="PGI"/>
    <property type="match status" value="1"/>
</dbReference>
<dbReference type="CDD" id="cd05015">
    <property type="entry name" value="SIS_PGI_1"/>
    <property type="match status" value="1"/>
</dbReference>
<feature type="active site" evidence="7">
    <location>
        <position position="516"/>
    </location>
</feature>
<dbReference type="PANTHER" id="PTHR11469">
    <property type="entry name" value="GLUCOSE-6-PHOSPHATE ISOMERASE"/>
    <property type="match status" value="1"/>
</dbReference>
<evidence type="ECO:0000256" key="4">
    <source>
        <dbReference type="ARBA" id="ARBA00023152"/>
    </source>
</evidence>
<comment type="pathway">
    <text evidence="7">Carbohydrate biosynthesis; gluconeogenesis.</text>
</comment>